<evidence type="ECO:0000313" key="3">
    <source>
        <dbReference type="EMBL" id="MFH7515647.1"/>
    </source>
</evidence>
<name>A0ABW7NKR5_9PSED</name>
<dbReference type="SUPFAM" id="SSF47598">
    <property type="entry name" value="Ribbon-helix-helix"/>
    <property type="match status" value="1"/>
</dbReference>
<comment type="caution">
    <text evidence="3">The sequence shown here is derived from an EMBL/GenBank/DDBJ whole genome shotgun (WGS) entry which is preliminary data.</text>
</comment>
<evidence type="ECO:0000313" key="4">
    <source>
        <dbReference type="Proteomes" id="UP001610657"/>
    </source>
</evidence>
<proteinExistence type="predicted"/>
<reference evidence="3 4" key="1">
    <citation type="submission" date="2023-08" db="EMBL/GenBank/DDBJ databases">
        <title>Genomic and mutational analysis of Pseudomonas syringae pv. tagetis EB037 pathogenicity on sunflower.</title>
        <authorList>
            <person name="Maul J.E."/>
        </authorList>
    </citation>
    <scope>NUCLEOTIDE SEQUENCE [LARGE SCALE GENOMIC DNA]</scope>
    <source>
        <strain evidence="3 4">EB037_T1</strain>
    </source>
</reference>
<feature type="compositionally biased region" description="Polar residues" evidence="1">
    <location>
        <begin position="59"/>
        <end position="70"/>
    </location>
</feature>
<dbReference type="EMBL" id="JAVCQK010000004">
    <property type="protein sequence ID" value="MFH7515647.1"/>
    <property type="molecule type" value="Genomic_DNA"/>
</dbReference>
<evidence type="ECO:0000259" key="2">
    <source>
        <dbReference type="Pfam" id="PF03869"/>
    </source>
</evidence>
<keyword evidence="3" id="KW-0238">DNA-binding</keyword>
<dbReference type="InterPro" id="IPR013321">
    <property type="entry name" value="Arc_rbn_hlx_hlx"/>
</dbReference>
<dbReference type="RefSeq" id="WP_082427090.1">
    <property type="nucleotide sequence ID" value="NZ_CP092923.1"/>
</dbReference>
<dbReference type="InterPro" id="IPR010985">
    <property type="entry name" value="Ribbon_hlx_hlx"/>
</dbReference>
<dbReference type="Pfam" id="PF03869">
    <property type="entry name" value="Arc"/>
    <property type="match status" value="1"/>
</dbReference>
<evidence type="ECO:0000256" key="1">
    <source>
        <dbReference type="SAM" id="MobiDB-lite"/>
    </source>
</evidence>
<organism evidence="3 4">
    <name type="scientific">Pseudomonas syringae pv. tagetis</name>
    <dbReference type="NCBI Taxonomy" id="129140"/>
    <lineage>
        <taxon>Bacteria</taxon>
        <taxon>Pseudomonadati</taxon>
        <taxon>Pseudomonadota</taxon>
        <taxon>Gammaproteobacteria</taxon>
        <taxon>Pseudomonadales</taxon>
        <taxon>Pseudomonadaceae</taxon>
        <taxon>Pseudomonas</taxon>
    </lineage>
</organism>
<gene>
    <name evidence="3" type="ORF">RA271_10665</name>
</gene>
<dbReference type="GeneID" id="96219283"/>
<dbReference type="Proteomes" id="UP001610657">
    <property type="component" value="Unassembled WGS sequence"/>
</dbReference>
<keyword evidence="4" id="KW-1185">Reference proteome</keyword>
<dbReference type="Gene3D" id="1.10.1220.10">
    <property type="entry name" value="Met repressor-like"/>
    <property type="match status" value="1"/>
</dbReference>
<dbReference type="InterPro" id="IPR005569">
    <property type="entry name" value="Arc_DNA-bd_dom"/>
</dbReference>
<sequence>MSRSDPQFNLRIPEALRDLVMVAAKQNKRSATAEILDRLERSFNEPDDLGLSDLDRMNPESSFYNPSHSSQITTKIQKERLIAGLDEPIRLCRPSVVGPCRRRT</sequence>
<protein>
    <submittedName>
        <fullName evidence="3">Arc family DNA-binding protein</fullName>
    </submittedName>
</protein>
<feature type="domain" description="Arc-like DNA binding" evidence="2">
    <location>
        <begin position="2"/>
        <end position="47"/>
    </location>
</feature>
<dbReference type="GO" id="GO:0003677">
    <property type="term" value="F:DNA binding"/>
    <property type="evidence" value="ECO:0007669"/>
    <property type="project" value="UniProtKB-KW"/>
</dbReference>
<accession>A0ABW7NKR5</accession>
<feature type="region of interest" description="Disordered" evidence="1">
    <location>
        <begin position="47"/>
        <end position="70"/>
    </location>
</feature>